<dbReference type="AlphaFoldDB" id="A0A9W4WI88"/>
<feature type="compositionally biased region" description="Acidic residues" evidence="1">
    <location>
        <begin position="359"/>
        <end position="370"/>
    </location>
</feature>
<dbReference type="EMBL" id="CAMGZC010000763">
    <property type="protein sequence ID" value="CAI0649860.1"/>
    <property type="molecule type" value="Genomic_DNA"/>
</dbReference>
<evidence type="ECO:0000313" key="2">
    <source>
        <dbReference type="EMBL" id="CAI0649860.1"/>
    </source>
</evidence>
<feature type="compositionally biased region" description="Polar residues" evidence="1">
    <location>
        <begin position="639"/>
        <end position="670"/>
    </location>
</feature>
<evidence type="ECO:0000256" key="1">
    <source>
        <dbReference type="SAM" id="MobiDB-lite"/>
    </source>
</evidence>
<sequence>MTSNREEEQRLELLEGPAQTRKLQRKTALHYDARMTGLPSTFLGNFSRLRTLQNLGFATLTSPEALSSHAPIDVEAALEQLPPTPASGDLSVDLNQADDNRLGSSEEGGSIQIDELIYEVPVSSDRIWRFHGSSIYVAPAEELLSQAMRDKWKDFISAFQTNFAHVKAEMIAEQCKRKQLRQKGCNLTKFMLEVRISGRRETPLSRSIEMGPCLWILCGSKWCQKRVREVAQQLTLPVDLSLQQIEIHTGFPVPNALETVVPMSQLLSDKTINWGLNHFGGHILYHLEGQELASGQFSACGLLCCATYVKDGKVVKQHISRIGGLLTFGKSDYQIESENTAVTTAHGVFDRLWSLDDAEEDEDDEMEEEGFSSGSESSGPDRNEALTSSMKNTSIVGEKHASEVQLWLPLTVHAVKYLSRQFPKGDLDNEGVSASADYAILGSRMLRVFENIVDPTTGITITTHAKNEELTEGPIVLLLGSDNNYEGTLLPGTLKLSMGDSEVAVRKLWLGAALAPGTSGTWLIRESKFCGMIIAAYPGEPLALFMTAEDILGNIEVTFPGVLNMDVNPSKPPECKDEDSKSGQTPESSSSGLGSSQKNEIEPETSPPKQESMTAAIKAATRSVDHGGALDTAFKPDQRISQQNTPNATQQLGSTSRSGQRGLSHNPPKSSSEKYEYQWVWTCVSNFKDRDIWFSI</sequence>
<feature type="region of interest" description="Disordered" evidence="1">
    <location>
        <begin position="566"/>
        <end position="674"/>
    </location>
</feature>
<gene>
    <name evidence="2" type="ORF">CGXH109_LOCUS90150</name>
</gene>
<dbReference type="Proteomes" id="UP001152533">
    <property type="component" value="Unassembled WGS sequence"/>
</dbReference>
<protein>
    <submittedName>
        <fullName evidence="2">Uncharacterized protein</fullName>
    </submittedName>
</protein>
<accession>A0A9W4WI88</accession>
<feature type="region of interest" description="Disordered" evidence="1">
    <location>
        <begin position="359"/>
        <end position="386"/>
    </location>
</feature>
<organism evidence="2 3">
    <name type="scientific">Colletotrichum noveboracense</name>
    <dbReference type="NCBI Taxonomy" id="2664923"/>
    <lineage>
        <taxon>Eukaryota</taxon>
        <taxon>Fungi</taxon>
        <taxon>Dikarya</taxon>
        <taxon>Ascomycota</taxon>
        <taxon>Pezizomycotina</taxon>
        <taxon>Sordariomycetes</taxon>
        <taxon>Hypocreomycetidae</taxon>
        <taxon>Glomerellales</taxon>
        <taxon>Glomerellaceae</taxon>
        <taxon>Colletotrichum</taxon>
        <taxon>Colletotrichum gloeosporioides species complex</taxon>
    </lineage>
</organism>
<keyword evidence="3" id="KW-1185">Reference proteome</keyword>
<proteinExistence type="predicted"/>
<evidence type="ECO:0000313" key="3">
    <source>
        <dbReference type="Proteomes" id="UP001152533"/>
    </source>
</evidence>
<reference evidence="2" key="1">
    <citation type="submission" date="2022-08" db="EMBL/GenBank/DDBJ databases">
        <authorList>
            <person name="Giroux E."/>
            <person name="Giroux E."/>
        </authorList>
    </citation>
    <scope>NUCLEOTIDE SEQUENCE</scope>
    <source>
        <strain evidence="2">H1091258</strain>
    </source>
</reference>
<name>A0A9W4WI88_9PEZI</name>
<comment type="caution">
    <text evidence="2">The sequence shown here is derived from an EMBL/GenBank/DDBJ whole genome shotgun (WGS) entry which is preliminary data.</text>
</comment>